<proteinExistence type="predicted"/>
<dbReference type="KEGG" id="rgl:CS053_08255"/>
<dbReference type="Proteomes" id="UP000321807">
    <property type="component" value="Chromosome"/>
</dbReference>
<gene>
    <name evidence="1" type="ORF">CS053_08255</name>
</gene>
<evidence type="ECO:0000313" key="2">
    <source>
        <dbReference type="Proteomes" id="UP000321807"/>
    </source>
</evidence>
<protein>
    <submittedName>
        <fullName evidence="1">Uncharacterized protein</fullName>
    </submittedName>
</protein>
<evidence type="ECO:0000313" key="1">
    <source>
        <dbReference type="EMBL" id="QEE24492.1"/>
    </source>
</evidence>
<organism evidence="1 2">
    <name type="scientific">Rhodanobacter glycinis</name>
    <dbReference type="NCBI Taxonomy" id="582702"/>
    <lineage>
        <taxon>Bacteria</taxon>
        <taxon>Pseudomonadati</taxon>
        <taxon>Pseudomonadota</taxon>
        <taxon>Gammaproteobacteria</taxon>
        <taxon>Lysobacterales</taxon>
        <taxon>Rhodanobacteraceae</taxon>
        <taxon>Rhodanobacter</taxon>
    </lineage>
</organism>
<dbReference type="RefSeq" id="WP_147627085.1">
    <property type="nucleotide sequence ID" value="NZ_CP042807.1"/>
</dbReference>
<dbReference type="EMBL" id="CP042807">
    <property type="protein sequence ID" value="QEE24492.1"/>
    <property type="molecule type" value="Genomic_DNA"/>
</dbReference>
<accession>A0A5B9DWV3</accession>
<dbReference type="AlphaFoldDB" id="A0A5B9DWV3"/>
<sequence>MSTEWVDEYAQMIADCEKREGKLSDWERGFIDSLDQQLGHGKMPTPKQIERLNEIWERVTA</sequence>
<name>A0A5B9DWV3_9GAMM</name>
<reference evidence="1 2" key="1">
    <citation type="submission" date="2019-08" db="EMBL/GenBank/DDBJ databases">
        <title>Complete genome sequence of Rhodanobacter glycinis strain T01E-68 isolated from tomato root.</title>
        <authorList>
            <person name="Weon H.-Y."/>
            <person name="Lee S.A."/>
        </authorList>
    </citation>
    <scope>NUCLEOTIDE SEQUENCE [LARGE SCALE GENOMIC DNA]</scope>
    <source>
        <strain evidence="1 2">T01E-68</strain>
    </source>
</reference>